<dbReference type="PANTHER" id="PTHR46093">
    <property type="entry name" value="ACYL-COA-BINDING DOMAIN-CONTAINING PROTEIN 5"/>
    <property type="match status" value="1"/>
</dbReference>
<keyword evidence="2" id="KW-0677">Repeat</keyword>
<dbReference type="AlphaFoldDB" id="A0A9W6TR25"/>
<dbReference type="OrthoDB" id="10251073at2759"/>
<dbReference type="PANTHER" id="PTHR46093:SF3">
    <property type="entry name" value="ACYL-COA-BINDING DOMAIN-CONTAINING PROTEIN 4"/>
    <property type="match status" value="1"/>
</dbReference>
<evidence type="ECO:0000256" key="2">
    <source>
        <dbReference type="ARBA" id="ARBA00022737"/>
    </source>
</evidence>
<dbReference type="InterPro" id="IPR015915">
    <property type="entry name" value="Kelch-typ_b-propeller"/>
</dbReference>
<gene>
    <name evidence="3" type="ORF">Plil01_000639100</name>
</gene>
<name>A0A9W6TR25_9STRA</name>
<organism evidence="3 4">
    <name type="scientific">Phytophthora lilii</name>
    <dbReference type="NCBI Taxonomy" id="2077276"/>
    <lineage>
        <taxon>Eukaryota</taxon>
        <taxon>Sar</taxon>
        <taxon>Stramenopiles</taxon>
        <taxon>Oomycota</taxon>
        <taxon>Peronosporomycetes</taxon>
        <taxon>Peronosporales</taxon>
        <taxon>Peronosporaceae</taxon>
        <taxon>Phytophthora</taxon>
    </lineage>
</organism>
<evidence type="ECO:0000256" key="1">
    <source>
        <dbReference type="ARBA" id="ARBA00022441"/>
    </source>
</evidence>
<sequence length="337" mass="36727">MVIRSVMAASALVELSAEILEALERMLDVETLVLLSMTCRSLLEALRALTEARCKRECFTSFLYPTVASYRMQAAVPATWRQLYAAFSSLQNLRWEACRGDGASSSLRALKSDNQEYESDTTATFLVRSGGHYWFSVLQARISEASLGGEQEKQASEEGAKKSGRLEALPFLQSPQQITIGKWEKIRAAGKGPCPRRNHSMTCLPNIRCAREVMARTDNVYGGVSGVLDGAGTDDEEKDVDVRRIIFFGGQSEGIPFEAFGDLYLLCIEEVGINSAKKARAVWVEPRVAGKPPSPRCGHSATLLSPDLLLITGGSMGVSPILTLDVFLLHIDGCAGK</sequence>
<keyword evidence="4" id="KW-1185">Reference proteome</keyword>
<dbReference type="SUPFAM" id="SSF50965">
    <property type="entry name" value="Galactose oxidase, central domain"/>
    <property type="match status" value="1"/>
</dbReference>
<keyword evidence="1" id="KW-0880">Kelch repeat</keyword>
<reference evidence="3" key="1">
    <citation type="submission" date="2023-04" db="EMBL/GenBank/DDBJ databases">
        <title>Phytophthora lilii NBRC 32176.</title>
        <authorList>
            <person name="Ichikawa N."/>
            <person name="Sato H."/>
            <person name="Tonouchi N."/>
        </authorList>
    </citation>
    <scope>NUCLEOTIDE SEQUENCE</scope>
    <source>
        <strain evidence="3">NBRC 32176</strain>
    </source>
</reference>
<accession>A0A9W6TR25</accession>
<protein>
    <submittedName>
        <fullName evidence="3">Unnamed protein product</fullName>
    </submittedName>
</protein>
<comment type="caution">
    <text evidence="3">The sequence shown here is derived from an EMBL/GenBank/DDBJ whole genome shotgun (WGS) entry which is preliminary data.</text>
</comment>
<dbReference type="Proteomes" id="UP001165083">
    <property type="component" value="Unassembled WGS sequence"/>
</dbReference>
<dbReference type="Gene3D" id="2.120.10.80">
    <property type="entry name" value="Kelch-type beta propeller"/>
    <property type="match status" value="1"/>
</dbReference>
<dbReference type="EMBL" id="BSXW01000284">
    <property type="protein sequence ID" value="GMF17486.1"/>
    <property type="molecule type" value="Genomic_DNA"/>
</dbReference>
<evidence type="ECO:0000313" key="3">
    <source>
        <dbReference type="EMBL" id="GMF17486.1"/>
    </source>
</evidence>
<proteinExistence type="predicted"/>
<dbReference type="InterPro" id="IPR011043">
    <property type="entry name" value="Gal_Oxase/kelch_b-propeller"/>
</dbReference>
<evidence type="ECO:0000313" key="4">
    <source>
        <dbReference type="Proteomes" id="UP001165083"/>
    </source>
</evidence>